<name>C6XWA8_PEDHD</name>
<keyword evidence="2" id="KW-1185">Reference proteome</keyword>
<sequence>MNKKNIIIAPCGNKSYLYKDSWLKNSENRNFDICLLFYHDQINNPNIAEDVDYFFHLKGFKYAMIHELLTVLKPDWINQYDYFYFLDDDILIDTNSINQLFDLSRAFNSNISCAALSADSFCSWPIFKQDSRSFLRFVGQIEVMAPVFNAETLKLVLPTFVENRSSWGLDAVWSKLLNYKKNKMIIFDSVIMKHTLPVGGGELYVKIGVNPHEEWMSVIEKYNAKKENFVEYGRLKYLSIDNSLSYKISNLISRELGTVKRKIIDYDLLSRVKNRLGLVNEK</sequence>
<dbReference type="InterPro" id="IPR029044">
    <property type="entry name" value="Nucleotide-diphossugar_trans"/>
</dbReference>
<proteinExistence type="predicted"/>
<dbReference type="STRING" id="485917.Phep_1979"/>
<dbReference type="EMBL" id="CP001681">
    <property type="protein sequence ID" value="ACU04187.1"/>
    <property type="molecule type" value="Genomic_DNA"/>
</dbReference>
<reference evidence="1 2" key="1">
    <citation type="journal article" date="2009" name="Stand. Genomic Sci.">
        <title>Complete genome sequence of Pedobacter heparinus type strain (HIM 762-3).</title>
        <authorList>
            <person name="Han C."/>
            <person name="Spring S."/>
            <person name="Lapidus A."/>
            <person name="Del Rio T.G."/>
            <person name="Tice H."/>
            <person name="Copeland A."/>
            <person name="Cheng J.F."/>
            <person name="Lucas S."/>
            <person name="Chen F."/>
            <person name="Nolan M."/>
            <person name="Bruce D."/>
            <person name="Goodwin L."/>
            <person name="Pitluck S."/>
            <person name="Ivanova N."/>
            <person name="Mavromatis K."/>
            <person name="Mikhailova N."/>
            <person name="Pati A."/>
            <person name="Chen A."/>
            <person name="Palaniappan K."/>
            <person name="Land M."/>
            <person name="Hauser L."/>
            <person name="Chang Y.J."/>
            <person name="Jeffries C.C."/>
            <person name="Saunders E."/>
            <person name="Chertkov O."/>
            <person name="Brettin T."/>
            <person name="Goker M."/>
            <person name="Rohde M."/>
            <person name="Bristow J."/>
            <person name="Eisen J.A."/>
            <person name="Markowitz V."/>
            <person name="Hugenholtz P."/>
            <person name="Kyrpides N.C."/>
            <person name="Klenk H.P."/>
            <person name="Detter J.C."/>
        </authorList>
    </citation>
    <scope>NUCLEOTIDE SEQUENCE [LARGE SCALE GENOMIC DNA]</scope>
    <source>
        <strain evidence="2">ATCC 13125 / DSM 2366 / CIP 104194 / JCM 7457 / NBRC 12017 / NCIMB 9290 / NRRL B-14731 / HIM 762-3</strain>
    </source>
</reference>
<organism evidence="1 2">
    <name type="scientific">Pedobacter heparinus (strain ATCC 13125 / DSM 2366 / CIP 104194 / JCM 7457 / NBRC 12017 / NCIMB 9290 / NRRL B-14731 / HIM 762-3)</name>
    <dbReference type="NCBI Taxonomy" id="485917"/>
    <lineage>
        <taxon>Bacteria</taxon>
        <taxon>Pseudomonadati</taxon>
        <taxon>Bacteroidota</taxon>
        <taxon>Sphingobacteriia</taxon>
        <taxon>Sphingobacteriales</taxon>
        <taxon>Sphingobacteriaceae</taxon>
        <taxon>Pedobacter</taxon>
    </lineage>
</organism>
<dbReference type="eggNOG" id="COG1216">
    <property type="taxonomic scope" value="Bacteria"/>
</dbReference>
<evidence type="ECO:0008006" key="3">
    <source>
        <dbReference type="Google" id="ProtNLM"/>
    </source>
</evidence>
<gene>
    <name evidence="1" type="ordered locus">Phep_1979</name>
</gene>
<dbReference type="KEGG" id="phe:Phep_1979"/>
<dbReference type="Proteomes" id="UP000000852">
    <property type="component" value="Chromosome"/>
</dbReference>
<dbReference type="RefSeq" id="WP_015807801.1">
    <property type="nucleotide sequence ID" value="NC_013061.1"/>
</dbReference>
<dbReference type="OrthoDB" id="2938920at2"/>
<dbReference type="HOGENOM" id="CLU_080399_1_0_10"/>
<dbReference type="Pfam" id="PF05212">
    <property type="entry name" value="DUF707"/>
    <property type="match status" value="1"/>
</dbReference>
<evidence type="ECO:0000313" key="2">
    <source>
        <dbReference type="Proteomes" id="UP000000852"/>
    </source>
</evidence>
<protein>
    <recommendedName>
        <fullName evidence="3">DUF707 domain-containing protein</fullName>
    </recommendedName>
</protein>
<dbReference type="InterPro" id="IPR007877">
    <property type="entry name" value="DUF707"/>
</dbReference>
<evidence type="ECO:0000313" key="1">
    <source>
        <dbReference type="EMBL" id="ACU04187.1"/>
    </source>
</evidence>
<dbReference type="SUPFAM" id="SSF53448">
    <property type="entry name" value="Nucleotide-diphospho-sugar transferases"/>
    <property type="match status" value="1"/>
</dbReference>
<accession>C6XWA8</accession>
<dbReference type="AlphaFoldDB" id="C6XWA8"/>